<dbReference type="InterPro" id="IPR052018">
    <property type="entry name" value="PHP_domain"/>
</dbReference>
<reference evidence="1" key="1">
    <citation type="journal article" name="DNA Res.">
        <title>The physiological potential of anammox bacteria as revealed by their core genome structure.</title>
        <authorList>
            <person name="Okubo T."/>
            <person name="Toyoda A."/>
            <person name="Fukuhara K."/>
            <person name="Uchiyama I."/>
            <person name="Harigaya Y."/>
            <person name="Kuroiwa M."/>
            <person name="Suzuki T."/>
            <person name="Murakami Y."/>
            <person name="Suwa Y."/>
            <person name="Takami H."/>
        </authorList>
    </citation>
    <scope>NUCLEOTIDE SEQUENCE</scope>
    <source>
        <strain evidence="1">317325-2</strain>
    </source>
</reference>
<name>A0A809RWN4_9BACT</name>
<dbReference type="InterPro" id="IPR016195">
    <property type="entry name" value="Pol/histidinol_Pase-like"/>
</dbReference>
<evidence type="ECO:0000313" key="2">
    <source>
        <dbReference type="Proteomes" id="UP000662873"/>
    </source>
</evidence>
<dbReference type="PANTHER" id="PTHR42924:SF11">
    <property type="entry name" value="POLYMERASE_HISTIDINOL PHOSPHATASE N-TERMINAL DOMAIN-CONTAINING PROTEIN"/>
    <property type="match status" value="1"/>
</dbReference>
<gene>
    <name evidence="1" type="ORF">NPRO_18870</name>
</gene>
<dbReference type="Proteomes" id="UP000662873">
    <property type="component" value="Chromosome"/>
</dbReference>
<dbReference type="GO" id="GO:0035312">
    <property type="term" value="F:5'-3' DNA exonuclease activity"/>
    <property type="evidence" value="ECO:0007669"/>
    <property type="project" value="TreeGrafter"/>
</dbReference>
<sequence length="413" mass="46583">MLSTLALALLLLIPDSPPPATWWKGNLHTHTLWSDGDDYPEMVADWYKRNGYHFLALSDHNVLSVGEKWFDLSGTRGRGAVLARYIQRFGEDWVRTRVRNGKVEVRLRTLSEIKRLFEEPSRFLMIQSEEISAGHGGKPIHVNATNIQELIPPQSGTSILDTMQKNVDAVNEQRRRTGVPMFPHINHPNFMWAITAEELMQLEGEKFFEVYNGHPAVHNYGDATHAGMERVWDIILTKRLAELKKGVMYGVAVDDAHNYHESHLTKANPGRGWVMVHAPRLSAKDIVRAMEDGDFYASSGVVLNRTRFDGRTLSIDVRPEKGVTYTTFFIGTRRGYDPTAKPVLGPNGEPLGVTMQYSSDIGRVLATVEGPSPSYRFRGDEIYVRARVVSSKPKSNPYSEGETEVAWVQPVVR</sequence>
<dbReference type="Gene3D" id="3.20.20.140">
    <property type="entry name" value="Metal-dependent hydrolases"/>
    <property type="match status" value="1"/>
</dbReference>
<dbReference type="AlphaFoldDB" id="A0A809RWN4"/>
<dbReference type="PANTHER" id="PTHR42924">
    <property type="entry name" value="EXONUCLEASE"/>
    <property type="match status" value="1"/>
</dbReference>
<dbReference type="SUPFAM" id="SSF89550">
    <property type="entry name" value="PHP domain-like"/>
    <property type="match status" value="1"/>
</dbReference>
<protein>
    <recommendedName>
        <fullName evidence="3">Histidinol-phosphatase</fullName>
    </recommendedName>
</protein>
<organism evidence="1 2">
    <name type="scientific">Candidatus Nitrosymbiomonas proteolyticus</name>
    <dbReference type="NCBI Taxonomy" id="2608984"/>
    <lineage>
        <taxon>Bacteria</taxon>
        <taxon>Bacillati</taxon>
        <taxon>Armatimonadota</taxon>
        <taxon>Armatimonadota incertae sedis</taxon>
        <taxon>Candidatus Nitrosymbiomonas</taxon>
    </lineage>
</organism>
<accession>A0A809RWN4</accession>
<dbReference type="GO" id="GO:0004534">
    <property type="term" value="F:5'-3' RNA exonuclease activity"/>
    <property type="evidence" value="ECO:0007669"/>
    <property type="project" value="TreeGrafter"/>
</dbReference>
<dbReference type="KEGG" id="npy:NPRO_18870"/>
<proteinExistence type="predicted"/>
<evidence type="ECO:0000313" key="1">
    <source>
        <dbReference type="EMBL" id="BBO24292.1"/>
    </source>
</evidence>
<evidence type="ECO:0008006" key="3">
    <source>
        <dbReference type="Google" id="ProtNLM"/>
    </source>
</evidence>
<dbReference type="EMBL" id="AP021858">
    <property type="protein sequence ID" value="BBO24292.1"/>
    <property type="molecule type" value="Genomic_DNA"/>
</dbReference>